<proteinExistence type="predicted"/>
<dbReference type="AlphaFoldDB" id="A0A0F9RK82"/>
<gene>
    <name evidence="1" type="ORF">LCGC14_0566870</name>
</gene>
<accession>A0A0F9RK82</accession>
<comment type="caution">
    <text evidence="1">The sequence shown here is derived from an EMBL/GenBank/DDBJ whole genome shotgun (WGS) entry which is preliminary data.</text>
</comment>
<sequence length="140" mass="16853">MVDHIHREGCPYFINYGVRWSSAAEDMGEDLRNGMRIMSEPFIVLPQEYGISFEPIPLISRRQAYGYYSKHLDIKYPHVCFKCKTNLTFKELFDANRKNGLECINYFRDFDMPLYRKLKRLWKSEYVQFYCCECLPEFKV</sequence>
<name>A0A0F9RK82_9ZZZZ</name>
<reference evidence="1" key="1">
    <citation type="journal article" date="2015" name="Nature">
        <title>Complex archaea that bridge the gap between prokaryotes and eukaryotes.</title>
        <authorList>
            <person name="Spang A."/>
            <person name="Saw J.H."/>
            <person name="Jorgensen S.L."/>
            <person name="Zaremba-Niedzwiedzka K."/>
            <person name="Martijn J."/>
            <person name="Lind A.E."/>
            <person name="van Eijk R."/>
            <person name="Schleper C."/>
            <person name="Guy L."/>
            <person name="Ettema T.J."/>
        </authorList>
    </citation>
    <scope>NUCLEOTIDE SEQUENCE</scope>
</reference>
<evidence type="ECO:0000313" key="1">
    <source>
        <dbReference type="EMBL" id="KKN56965.1"/>
    </source>
</evidence>
<dbReference type="EMBL" id="LAZR01000825">
    <property type="protein sequence ID" value="KKN56965.1"/>
    <property type="molecule type" value="Genomic_DNA"/>
</dbReference>
<organism evidence="1">
    <name type="scientific">marine sediment metagenome</name>
    <dbReference type="NCBI Taxonomy" id="412755"/>
    <lineage>
        <taxon>unclassified sequences</taxon>
        <taxon>metagenomes</taxon>
        <taxon>ecological metagenomes</taxon>
    </lineage>
</organism>
<protein>
    <submittedName>
        <fullName evidence="1">Uncharacterized protein</fullName>
    </submittedName>
</protein>